<sequence length="154" mass="16919">MTITNMTLVKVAAVGGIATVLMGFTARAKIENNIKTASFYKEALEQVRGHPAAVQLLGKPIRDGYINVGRSSENLIEGNKGHFTVPLKGQKQKGTMYLYTTKEDNDVEWTLSRIELAVANLPDKKLIVKNDENKQTIKLEVAVTDSKSVKNGET</sequence>
<evidence type="ECO:0000313" key="2">
    <source>
        <dbReference type="EMBL" id="ERL92689.1"/>
    </source>
</evidence>
<dbReference type="GO" id="GO:0005743">
    <property type="term" value="C:mitochondrial inner membrane"/>
    <property type="evidence" value="ECO:0007669"/>
    <property type="project" value="TreeGrafter"/>
</dbReference>
<keyword evidence="4" id="KW-1185">Reference proteome</keyword>
<evidence type="ECO:0000313" key="5">
    <source>
        <dbReference type="Proteomes" id="UP000030742"/>
    </source>
</evidence>
<dbReference type="OMA" id="GTLYFWA"/>
<dbReference type="Proteomes" id="UP000030742">
    <property type="component" value="Unassembled WGS sequence"/>
</dbReference>
<dbReference type="EnsemblMetazoa" id="XM_019902653.1">
    <property type="protein sequence ID" value="XP_019758212.1"/>
    <property type="gene ID" value="LOC109536437"/>
</dbReference>
<dbReference type="GO" id="GO:0033617">
    <property type="term" value="P:mitochondrial respiratory chain complex IV assembly"/>
    <property type="evidence" value="ECO:0007669"/>
    <property type="project" value="TreeGrafter"/>
</dbReference>
<dbReference type="Pfam" id="PF08695">
    <property type="entry name" value="Coa1"/>
    <property type="match status" value="1"/>
</dbReference>
<gene>
    <name evidence="2" type="ORF">D910_10000</name>
    <name evidence="1" type="ORF">YQE_05408</name>
</gene>
<reference evidence="4 5" key="1">
    <citation type="journal article" date="2013" name="Genome Biol.">
        <title>Draft genome of the mountain pine beetle, Dendroctonus ponderosae Hopkins, a major forest pest.</title>
        <authorList>
            <person name="Keeling C.I."/>
            <person name="Yuen M.M."/>
            <person name="Liao N.Y."/>
            <person name="Docking T.R."/>
            <person name="Chan S.K."/>
            <person name="Taylor G.A."/>
            <person name="Palmquist D.L."/>
            <person name="Jackman S.D."/>
            <person name="Nguyen A."/>
            <person name="Li M."/>
            <person name="Henderson H."/>
            <person name="Janes J.K."/>
            <person name="Zhao Y."/>
            <person name="Pandoh P."/>
            <person name="Moore R."/>
            <person name="Sperling F.A."/>
            <person name="Huber D.P."/>
            <person name="Birol I."/>
            <person name="Jones S.J."/>
            <person name="Bohlmann J."/>
        </authorList>
    </citation>
    <scope>NUCLEOTIDE SEQUENCE</scope>
</reference>
<dbReference type="PANTHER" id="PTHR47148:SF1">
    <property type="entry name" value="CYTOCHROME C OXIDASE ASSEMBLY FACTOR 1 HOMOLOG"/>
    <property type="match status" value="1"/>
</dbReference>
<dbReference type="Proteomes" id="UP000019118">
    <property type="component" value="Unassembled WGS sequence"/>
</dbReference>
<name>N6UHY0_DENPD</name>
<evidence type="ECO:0008006" key="6">
    <source>
        <dbReference type="Google" id="ProtNLM"/>
    </source>
</evidence>
<dbReference type="EMBL" id="KB632333">
    <property type="protein sequence ID" value="ERL92689.1"/>
    <property type="molecule type" value="Genomic_DNA"/>
</dbReference>
<protein>
    <recommendedName>
        <fullName evidence="6">Cytochrome oxidase complex assembly protein 1</fullName>
    </recommendedName>
</protein>
<dbReference type="OrthoDB" id="10037790at2759"/>
<feature type="non-terminal residue" evidence="1">
    <location>
        <position position="1"/>
    </location>
</feature>
<proteinExistence type="predicted"/>
<dbReference type="AlphaFoldDB" id="N6UHY0"/>
<dbReference type="GO" id="GO:0032981">
    <property type="term" value="P:mitochondrial respiratory chain complex I assembly"/>
    <property type="evidence" value="ECO:0007669"/>
    <property type="project" value="TreeGrafter"/>
</dbReference>
<organism evidence="1">
    <name type="scientific">Dendroctonus ponderosae</name>
    <name type="common">Mountain pine beetle</name>
    <dbReference type="NCBI Taxonomy" id="77166"/>
    <lineage>
        <taxon>Eukaryota</taxon>
        <taxon>Metazoa</taxon>
        <taxon>Ecdysozoa</taxon>
        <taxon>Arthropoda</taxon>
        <taxon>Hexapoda</taxon>
        <taxon>Insecta</taxon>
        <taxon>Pterygota</taxon>
        <taxon>Neoptera</taxon>
        <taxon>Endopterygota</taxon>
        <taxon>Coleoptera</taxon>
        <taxon>Polyphaga</taxon>
        <taxon>Cucujiformia</taxon>
        <taxon>Curculionidae</taxon>
        <taxon>Scolytinae</taxon>
        <taxon>Dendroctonus</taxon>
    </lineage>
</organism>
<dbReference type="KEGG" id="dpa:109536437"/>
<dbReference type="InterPro" id="IPR014807">
    <property type="entry name" value="Coa1"/>
</dbReference>
<evidence type="ECO:0000313" key="1">
    <source>
        <dbReference type="EMBL" id="ENN78257.1"/>
    </source>
</evidence>
<dbReference type="PANTHER" id="PTHR47148">
    <property type="entry name" value="CYTOCHROME C OXIDASE ASSEMBLY FACTOR 1 HOMOLOG"/>
    <property type="match status" value="1"/>
</dbReference>
<dbReference type="STRING" id="77166.N6UHY0"/>
<accession>N6UHY0</accession>
<evidence type="ECO:0000313" key="3">
    <source>
        <dbReference type="EnsemblMetazoa" id="XP_019758212.1"/>
    </source>
</evidence>
<dbReference type="EMBL" id="KB740923">
    <property type="protein sequence ID" value="ENN78257.1"/>
    <property type="molecule type" value="Genomic_DNA"/>
</dbReference>
<evidence type="ECO:0000313" key="4">
    <source>
        <dbReference type="Proteomes" id="UP000019118"/>
    </source>
</evidence>
<dbReference type="HOGENOM" id="CLU_095449_1_0_1"/>
<reference evidence="3" key="2">
    <citation type="submission" date="2024-08" db="UniProtKB">
        <authorList>
            <consortium name="EnsemblMetazoa"/>
        </authorList>
    </citation>
    <scope>IDENTIFICATION</scope>
</reference>